<name>A0ABQ5TAF2_9CAUL</name>
<evidence type="ECO:0000313" key="1">
    <source>
        <dbReference type="EMBL" id="GLK49789.1"/>
    </source>
</evidence>
<accession>A0ABQ5TAF2</accession>
<dbReference type="RefSeq" id="WP_271165971.1">
    <property type="nucleotide sequence ID" value="NZ_BSFD01000011.1"/>
</dbReference>
<reference evidence="1" key="2">
    <citation type="submission" date="2023-01" db="EMBL/GenBank/DDBJ databases">
        <authorList>
            <person name="Sun Q."/>
            <person name="Evtushenko L."/>
        </authorList>
    </citation>
    <scope>NUCLEOTIDE SEQUENCE</scope>
    <source>
        <strain evidence="1">VKM B-1499</strain>
    </source>
</reference>
<evidence type="ECO:0000313" key="2">
    <source>
        <dbReference type="Proteomes" id="UP001143509"/>
    </source>
</evidence>
<protein>
    <recommendedName>
        <fullName evidence="3">Alpha/beta fold hydrolase</fullName>
    </recommendedName>
</protein>
<evidence type="ECO:0008006" key="3">
    <source>
        <dbReference type="Google" id="ProtNLM"/>
    </source>
</evidence>
<keyword evidence="2" id="KW-1185">Reference proteome</keyword>
<dbReference type="EMBL" id="BSFD01000011">
    <property type="protein sequence ID" value="GLK49789.1"/>
    <property type="molecule type" value="Genomic_DNA"/>
</dbReference>
<proteinExistence type="predicted"/>
<dbReference type="SUPFAM" id="SSF53474">
    <property type="entry name" value="alpha/beta-Hydrolases"/>
    <property type="match status" value="1"/>
</dbReference>
<reference evidence="1" key="1">
    <citation type="journal article" date="2014" name="Int. J. Syst. Evol. Microbiol.">
        <title>Complete genome of a new Firmicutes species belonging to the dominant human colonic microbiota ('Ruminococcus bicirculans') reveals two chromosomes and a selective capacity to utilize plant glucans.</title>
        <authorList>
            <consortium name="NISC Comparative Sequencing Program"/>
            <person name="Wegmann U."/>
            <person name="Louis P."/>
            <person name="Goesmann A."/>
            <person name="Henrissat B."/>
            <person name="Duncan S.H."/>
            <person name="Flint H.J."/>
        </authorList>
    </citation>
    <scope>NUCLEOTIDE SEQUENCE</scope>
    <source>
        <strain evidence="1">VKM B-1499</strain>
    </source>
</reference>
<dbReference type="InterPro" id="IPR010297">
    <property type="entry name" value="DUF900_hydrolase"/>
</dbReference>
<dbReference type="Gene3D" id="3.40.50.1820">
    <property type="entry name" value="alpha/beta hydrolase"/>
    <property type="match status" value="1"/>
</dbReference>
<sequence length="359" mass="39837">MADVRVFFATNRNYQPANKRQVFGRTFNPDGVAALRFGYADFKSDPERPALQDLHVYPDILNQADVTKTGGGQFMEDLRAAMADGRRCDTLVFIHGFNVSFTGALQTAALLAQGLNVGGHPLNIVVFSWPSDGSAVPWMSYYSDREDARASGPSVARAFLKFRDFVIALNEADYCQRRVHLLTHSMGAYVLRQALQALIAKDRDGLTRLFDQILLAAPDEDDDAFEHDTKLRLLPRIGRQVTVYYNPNDKGLTVSDKTKANPDRLGSDGPRLVDLMPKKVALVDCRVVAGAADPFVEHSYYVRSQAMSDDISAVLADTPLETLPNRVFVERQRSWRIVAETGVKPARPPDPTRPDAPPT</sequence>
<dbReference type="InterPro" id="IPR029058">
    <property type="entry name" value="AB_hydrolase_fold"/>
</dbReference>
<comment type="caution">
    <text evidence="1">The sequence shown here is derived from an EMBL/GenBank/DDBJ whole genome shotgun (WGS) entry which is preliminary data.</text>
</comment>
<organism evidence="1 2">
    <name type="scientific">Brevundimonas intermedia</name>
    <dbReference type="NCBI Taxonomy" id="74315"/>
    <lineage>
        <taxon>Bacteria</taxon>
        <taxon>Pseudomonadati</taxon>
        <taxon>Pseudomonadota</taxon>
        <taxon>Alphaproteobacteria</taxon>
        <taxon>Caulobacterales</taxon>
        <taxon>Caulobacteraceae</taxon>
        <taxon>Brevundimonas</taxon>
    </lineage>
</organism>
<dbReference type="PANTHER" id="PTHR36513">
    <property type="entry name" value="ABC TRANSMEMBRANE TYPE-1 DOMAIN-CONTAINING PROTEIN"/>
    <property type="match status" value="1"/>
</dbReference>
<dbReference type="PANTHER" id="PTHR36513:SF1">
    <property type="entry name" value="TRANSMEMBRANE PROTEIN"/>
    <property type="match status" value="1"/>
</dbReference>
<dbReference type="Pfam" id="PF05990">
    <property type="entry name" value="DUF900"/>
    <property type="match status" value="1"/>
</dbReference>
<gene>
    <name evidence="1" type="ORF">GCM10017620_27630</name>
</gene>
<dbReference type="Proteomes" id="UP001143509">
    <property type="component" value="Unassembled WGS sequence"/>
</dbReference>